<comment type="caution">
    <text evidence="1">The sequence shown here is derived from an EMBL/GenBank/DDBJ whole genome shotgun (WGS) entry which is preliminary data.</text>
</comment>
<organism evidence="1 2">
    <name type="scientific">Brevibacillus nitrificans</name>
    <dbReference type="NCBI Taxonomy" id="651560"/>
    <lineage>
        <taxon>Bacteria</taxon>
        <taxon>Bacillati</taxon>
        <taxon>Bacillota</taxon>
        <taxon>Bacilli</taxon>
        <taxon>Bacillales</taxon>
        <taxon>Paenibacillaceae</taxon>
        <taxon>Brevibacillus</taxon>
    </lineage>
</organism>
<evidence type="ECO:0000313" key="1">
    <source>
        <dbReference type="EMBL" id="RNB80521.1"/>
    </source>
</evidence>
<dbReference type="Proteomes" id="UP000269573">
    <property type="component" value="Unassembled WGS sequence"/>
</dbReference>
<dbReference type="RefSeq" id="WP_122926032.1">
    <property type="nucleotide sequence ID" value="NZ_RHHU01000017.1"/>
</dbReference>
<keyword evidence="2" id="KW-1185">Reference proteome</keyword>
<sequence>MQQAQQVAELVKLLKEGAKSDWGREISAQDLQELTECVIQIFAARTRDMEEALAPVDEWFPIPGKSRITDTDALLFVHKLLLGKNLELFEVQMFRNFC</sequence>
<accession>A0A3M8CZ03</accession>
<evidence type="ECO:0000313" key="2">
    <source>
        <dbReference type="Proteomes" id="UP000269573"/>
    </source>
</evidence>
<protein>
    <submittedName>
        <fullName evidence="1">Uncharacterized protein</fullName>
    </submittedName>
</protein>
<proteinExistence type="predicted"/>
<name>A0A3M8CZ03_9BACL</name>
<gene>
    <name evidence="1" type="ORF">EDM59_24655</name>
</gene>
<dbReference type="AlphaFoldDB" id="A0A3M8CZ03"/>
<dbReference type="EMBL" id="RHHU01000017">
    <property type="protein sequence ID" value="RNB80521.1"/>
    <property type="molecule type" value="Genomic_DNA"/>
</dbReference>
<reference evidence="1 2" key="1">
    <citation type="submission" date="2018-10" db="EMBL/GenBank/DDBJ databases">
        <title>Phylogenomics of Brevibacillus.</title>
        <authorList>
            <person name="Dunlap C."/>
        </authorList>
    </citation>
    <scope>NUCLEOTIDE SEQUENCE [LARGE SCALE GENOMIC DNA]</scope>
    <source>
        <strain evidence="1 2">JCM 15774</strain>
    </source>
</reference>